<proteinExistence type="predicted"/>
<protein>
    <submittedName>
        <fullName evidence="1">Uncharacterized protein</fullName>
    </submittedName>
</protein>
<geneLocation type="chloroplast" evidence="1"/>
<name>A0A8E6NXE4_9FLOR</name>
<keyword evidence="1" id="KW-0150">Chloroplast</keyword>
<gene>
    <name evidence="1" type="primary">ycf58</name>
</gene>
<dbReference type="AlphaFoldDB" id="A0A8E6NXE4"/>
<organism evidence="1">
    <name type="scientific">Erythrocystis saccata</name>
    <dbReference type="NCBI Taxonomy" id="2822695"/>
    <lineage>
        <taxon>Eukaryota</taxon>
        <taxon>Rhodophyta</taxon>
        <taxon>Florideophyceae</taxon>
        <taxon>Rhodymeniophycidae</taxon>
        <taxon>Ceramiales</taxon>
        <taxon>Rhodomelaceae</taxon>
        <taxon>Erythrocystis</taxon>
    </lineage>
</organism>
<evidence type="ECO:0000313" key="1">
    <source>
        <dbReference type="EMBL" id="QVQ56729.1"/>
    </source>
</evidence>
<keyword evidence="1" id="KW-0934">Plastid</keyword>
<sequence length="160" mass="19470">MNNNNFFLRYVKGEWFLQENLFLFKSQIQINNEVYTNFDKVYNSCVNKNLIITNNQFQSSIIISKNIQKNNKKYVNNIFLKNFTTKYYLKYLFHLEFIRKGLLRSKKFYLYQKILQDEYIYLINSNIMITITLVKNLKNKYLGVKISSYIKKKKQIFNSQ</sequence>
<reference evidence="1" key="1">
    <citation type="submission" date="2021-03" db="EMBL/GenBank/DDBJ databases">
        <title>Transfer of the hemiparasitic marine red alga Erythrocystis saccata (Rhodomelaceae, Rhodophyta) to the tribe Streblocladieae inferred from organellar genome analysis.</title>
        <authorList>
            <person name="Hughey J.R."/>
        </authorList>
    </citation>
    <scope>NUCLEOTIDE SEQUENCE</scope>
</reference>
<dbReference type="EMBL" id="MW810349">
    <property type="protein sequence ID" value="QVQ56729.1"/>
    <property type="molecule type" value="Genomic_DNA"/>
</dbReference>
<accession>A0A8E6NXE4</accession>